<dbReference type="PANTHER" id="PTHR48228:SF6">
    <property type="entry name" value="L-CARNITINE COA-TRANSFERASE"/>
    <property type="match status" value="1"/>
</dbReference>
<name>A0ABW0F3Q9_9HYPH</name>
<evidence type="ECO:0000256" key="2">
    <source>
        <dbReference type="SAM" id="MobiDB-lite"/>
    </source>
</evidence>
<dbReference type="InterPro" id="IPR003673">
    <property type="entry name" value="CoA-Trfase_fam_III"/>
</dbReference>
<dbReference type="Pfam" id="PF02515">
    <property type="entry name" value="CoA_transf_3"/>
    <property type="match status" value="2"/>
</dbReference>
<keyword evidence="1 3" id="KW-0808">Transferase</keyword>
<dbReference type="InterPro" id="IPR023606">
    <property type="entry name" value="CoA-Trfase_III_dom_1_sf"/>
</dbReference>
<dbReference type="InterPro" id="IPR044855">
    <property type="entry name" value="CoA-Trfase_III_dom3_sf"/>
</dbReference>
<feature type="region of interest" description="Disordered" evidence="2">
    <location>
        <begin position="357"/>
        <end position="385"/>
    </location>
</feature>
<protein>
    <submittedName>
        <fullName evidence="3">CoA transferase</fullName>
    </submittedName>
</protein>
<dbReference type="Gene3D" id="3.40.50.10540">
    <property type="entry name" value="Crotonobetainyl-coa:carnitine coa-transferase, domain 1"/>
    <property type="match status" value="3"/>
</dbReference>
<dbReference type="Proteomes" id="UP001595976">
    <property type="component" value="Unassembled WGS sequence"/>
</dbReference>
<dbReference type="GO" id="GO:0016740">
    <property type="term" value="F:transferase activity"/>
    <property type="evidence" value="ECO:0007669"/>
    <property type="project" value="UniProtKB-KW"/>
</dbReference>
<evidence type="ECO:0000313" key="3">
    <source>
        <dbReference type="EMBL" id="MFC5293523.1"/>
    </source>
</evidence>
<gene>
    <name evidence="3" type="ORF">ACFPK2_11040</name>
</gene>
<keyword evidence="4" id="KW-1185">Reference proteome</keyword>
<dbReference type="Gene3D" id="3.30.1540.10">
    <property type="entry name" value="formyl-coa transferase, domain 3"/>
    <property type="match status" value="3"/>
</dbReference>
<dbReference type="InterPro" id="IPR050509">
    <property type="entry name" value="CoA-transferase_III"/>
</dbReference>
<comment type="caution">
    <text evidence="3">The sequence shown here is derived from an EMBL/GenBank/DDBJ whole genome shotgun (WGS) entry which is preliminary data.</text>
</comment>
<dbReference type="EMBL" id="JBHSLI010000004">
    <property type="protein sequence ID" value="MFC5293523.1"/>
    <property type="molecule type" value="Genomic_DNA"/>
</dbReference>
<reference evidence="4" key="1">
    <citation type="journal article" date="2019" name="Int. J. Syst. Evol. Microbiol.">
        <title>The Global Catalogue of Microorganisms (GCM) 10K type strain sequencing project: providing services to taxonomists for standard genome sequencing and annotation.</title>
        <authorList>
            <consortium name="The Broad Institute Genomics Platform"/>
            <consortium name="The Broad Institute Genome Sequencing Center for Infectious Disease"/>
            <person name="Wu L."/>
            <person name="Ma J."/>
        </authorList>
    </citation>
    <scope>NUCLEOTIDE SEQUENCE [LARGE SCALE GENOMIC DNA]</scope>
    <source>
        <strain evidence="4">CGMCC 1.15643</strain>
    </source>
</reference>
<evidence type="ECO:0000256" key="1">
    <source>
        <dbReference type="ARBA" id="ARBA00022679"/>
    </source>
</evidence>
<dbReference type="RefSeq" id="WP_158443943.1">
    <property type="nucleotide sequence ID" value="NZ_JAOAOS010000013.1"/>
</dbReference>
<sequence length="762" mass="79532">MTRPLAGLRIVECAGPTARPGERLAVAFAGRLAADLGATVLKLEPAGGDPLRADGGDGSFAFLNAGKQSCPLEEGQPETLAQFLSAADAVLGDAASPALAQAAATGLRSHRPGAMVAVSLLGPLVPPETPASEFTVMALSGLLDIVGDPAREPLRLGGHQLAYSAGLSALTGLVAALCLPARGEDGLGVPERVQVSLLETAIWLNWKSVACAAAGEPVPHRSGQSGDWPVVRCADGWVALVYQDADWPALRKLAGDDRRLADPALATAAGRAGRTGEIGRIVEEYLRGLTRSEIHALARAARLPLGPVSSVAELIADPHLVARNFMQTVRFGEGRTVLTRPRLPVLWDGEVLAPGPVPPFGGDGTPLARSPALPKREAPSRPLPGKRSLPLTGCRVLDLGIITAGAATSALLADLGAEVIKIESPGYRDPFRAWQGGEGGVDSDLPTFFRYTNRNKIGASIDLKQPAGREAFVRLAARCDVVVENFRRGVMARLGIDYPALKAVNAGLIFASLSSQGESGPEAGYVSYGTTLEAMAGLAWLTGYAGGGPVVSGKDLNYPDQVVAIFAAGMVAAAWLQRRRTGQGAHLDISQRELTAFLVGEAFVSPPAQPRRGNAENAYALQDCFRARDGWVALSLSSEQVATLARNGLDTAALAGRIAAMSREEAARMLTARGIAAAPVLDGAEVLARRGESWRDALAEGPGRRLAKGFPFRFDDVPLSIFADAPHVGADTARVLGEIGGFSAQEIAELVATGAAECWRKS</sequence>
<organism evidence="3 4">
    <name type="scientific">Bosea minatitlanensis</name>
    <dbReference type="NCBI Taxonomy" id="128782"/>
    <lineage>
        <taxon>Bacteria</taxon>
        <taxon>Pseudomonadati</taxon>
        <taxon>Pseudomonadota</taxon>
        <taxon>Alphaproteobacteria</taxon>
        <taxon>Hyphomicrobiales</taxon>
        <taxon>Boseaceae</taxon>
        <taxon>Bosea</taxon>
    </lineage>
</organism>
<accession>A0ABW0F3Q9</accession>
<proteinExistence type="predicted"/>
<evidence type="ECO:0000313" key="4">
    <source>
        <dbReference type="Proteomes" id="UP001595976"/>
    </source>
</evidence>
<dbReference type="PANTHER" id="PTHR48228">
    <property type="entry name" value="SUCCINYL-COA--D-CITRAMALATE COA-TRANSFERASE"/>
    <property type="match status" value="1"/>
</dbReference>
<dbReference type="SUPFAM" id="SSF89796">
    <property type="entry name" value="CoA-transferase family III (CaiB/BaiF)"/>
    <property type="match status" value="2"/>
</dbReference>